<comment type="caution">
    <text evidence="3">The sequence shown here is derived from an EMBL/GenBank/DDBJ whole genome shotgun (WGS) entry which is preliminary data.</text>
</comment>
<feature type="region of interest" description="Disordered" evidence="2">
    <location>
        <begin position="265"/>
        <end position="300"/>
    </location>
</feature>
<evidence type="ECO:0000313" key="4">
    <source>
        <dbReference type="Proteomes" id="UP001287286"/>
    </source>
</evidence>
<evidence type="ECO:0000256" key="2">
    <source>
        <dbReference type="SAM" id="MobiDB-lite"/>
    </source>
</evidence>
<proteinExistence type="inferred from homology"/>
<dbReference type="Gene3D" id="3.30.420.40">
    <property type="match status" value="2"/>
</dbReference>
<dbReference type="Gene3D" id="3.90.640.10">
    <property type="entry name" value="Actin, Chain A, domain 4"/>
    <property type="match status" value="1"/>
</dbReference>
<sequence length="672" mass="73270">MGCELVMLYAMNRFLKHAAFTLVAPRTTHHAKAPSAELAPSHSAKRESVWNHEVTVGRYRNDAKRRRSRQVVLRRVPAGFRVGKFWNEVGRNILGAESRAQAARGALQLSRLWSLSWPLPAAAGARGADEAPRYEAQTATVTVLESSSYTRLASPGTTPLLTSPPKVTTGPVHLPHPRHPPASTQRLPLSRDSPARHPKQLARAPPDAALFPAMANQTPAVVMDNRGQIANDETQRSGTGFSKLGFAGNDSPSFVFPTAIATKSGAGGGGGSGSGRPSVANKPSFLTGGAGPSSSHLSSKRGTEDLDFYIGDAALSAASGPGYGLHYPIRHGQIENWDHMERFWSNSIFKYLRVEPEDHYFLLTEPASVPPLIPLNPPENRENTAEIFFESFNCAGMYIAVQAVLALAASWTSSKVTDRSLTGTVIDSGDGVTHVIPVAEGYVIGSSIKSIPIAGRDITYFVQSLLRDRGEPDSSLKTAQEIKEEYCYVCPDIVKEFSKYDRDRERFAKHVVTHPGGRQVTVDVGYERFLAPEIFFNPEIYSSDFLTPLPTVVDGVIQQSPIDVRRGLYKNIVLSGGSTLYKDFGRRLQRDIKQLVDARIKASEVRSGGARSGGLEVQVITHKRQRHGPWFGGSLLGQTPEFRSYCHTKAEYQEYGPSIVRRFALLGGPGGS</sequence>
<dbReference type="CDD" id="cd10221">
    <property type="entry name" value="ASKHA_NBD_Arp3-like"/>
    <property type="match status" value="1"/>
</dbReference>
<organism evidence="3 4">
    <name type="scientific">Purpureocillium lilacinum</name>
    <name type="common">Paecilomyces lilacinus</name>
    <dbReference type="NCBI Taxonomy" id="33203"/>
    <lineage>
        <taxon>Eukaryota</taxon>
        <taxon>Fungi</taxon>
        <taxon>Dikarya</taxon>
        <taxon>Ascomycota</taxon>
        <taxon>Pezizomycotina</taxon>
        <taxon>Sordariomycetes</taxon>
        <taxon>Hypocreomycetidae</taxon>
        <taxon>Hypocreales</taxon>
        <taxon>Ophiocordycipitaceae</taxon>
        <taxon>Purpureocillium</taxon>
    </lineage>
</organism>
<reference evidence="3 4" key="1">
    <citation type="journal article" date="2024" name="Microbiol. Resour. Announc.">
        <title>Genome annotations for the ascomycete fungi Trichoderma harzianum, Trichoderma aggressivum, and Purpureocillium lilacinum.</title>
        <authorList>
            <person name="Beijen E.P.W."/>
            <person name="Ohm R.A."/>
        </authorList>
    </citation>
    <scope>NUCLEOTIDE SEQUENCE [LARGE SCALE GENOMIC DNA]</scope>
    <source>
        <strain evidence="3 4">CBS 150709</strain>
    </source>
</reference>
<dbReference type="Pfam" id="PF00022">
    <property type="entry name" value="Actin"/>
    <property type="match status" value="2"/>
</dbReference>
<dbReference type="SMART" id="SM00268">
    <property type="entry name" value="ACTIN"/>
    <property type="match status" value="1"/>
</dbReference>
<evidence type="ECO:0000313" key="3">
    <source>
        <dbReference type="EMBL" id="KAK4094852.1"/>
    </source>
</evidence>
<feature type="compositionally biased region" description="Low complexity" evidence="2">
    <location>
        <begin position="154"/>
        <end position="165"/>
    </location>
</feature>
<dbReference type="PANTHER" id="PTHR11937">
    <property type="entry name" value="ACTIN"/>
    <property type="match status" value="1"/>
</dbReference>
<dbReference type="EMBL" id="JAWRVI010000002">
    <property type="protein sequence ID" value="KAK4094852.1"/>
    <property type="molecule type" value="Genomic_DNA"/>
</dbReference>
<feature type="region of interest" description="Disordered" evidence="2">
    <location>
        <begin position="148"/>
        <end position="202"/>
    </location>
</feature>
<feature type="compositionally biased region" description="Gly residues" evidence="2">
    <location>
        <begin position="265"/>
        <end position="274"/>
    </location>
</feature>
<name>A0ABR0CEL3_PURLI</name>
<gene>
    <name evidence="3" type="ORF">Purlil1_548</name>
</gene>
<evidence type="ECO:0008006" key="5">
    <source>
        <dbReference type="Google" id="ProtNLM"/>
    </source>
</evidence>
<keyword evidence="4" id="KW-1185">Reference proteome</keyword>
<accession>A0ABR0CEL3</accession>
<dbReference type="SUPFAM" id="SSF53067">
    <property type="entry name" value="Actin-like ATPase domain"/>
    <property type="match status" value="2"/>
</dbReference>
<protein>
    <recommendedName>
        <fullName evidence="5">Actin-like protein 3</fullName>
    </recommendedName>
</protein>
<dbReference type="Proteomes" id="UP001287286">
    <property type="component" value="Unassembled WGS sequence"/>
</dbReference>
<comment type="similarity">
    <text evidence="1">Belongs to the actin family.</text>
</comment>
<dbReference type="InterPro" id="IPR004000">
    <property type="entry name" value="Actin"/>
</dbReference>
<evidence type="ECO:0000256" key="1">
    <source>
        <dbReference type="RuleBase" id="RU000487"/>
    </source>
</evidence>
<dbReference type="InterPro" id="IPR043129">
    <property type="entry name" value="ATPase_NBD"/>
</dbReference>